<name>A0A6N2VH12_9BACE</name>
<reference evidence="1" key="1">
    <citation type="submission" date="2019-11" db="EMBL/GenBank/DDBJ databases">
        <authorList>
            <person name="Feng L."/>
        </authorList>
    </citation>
    <scope>NUCLEOTIDE SEQUENCE</scope>
    <source>
        <strain evidence="1">BintestinalisLFYP9</strain>
    </source>
</reference>
<organism evidence="1">
    <name type="scientific">Bacteroides intestinalis</name>
    <dbReference type="NCBI Taxonomy" id="329854"/>
    <lineage>
        <taxon>Bacteria</taxon>
        <taxon>Pseudomonadati</taxon>
        <taxon>Bacteroidota</taxon>
        <taxon>Bacteroidia</taxon>
        <taxon>Bacteroidales</taxon>
        <taxon>Bacteroidaceae</taxon>
        <taxon>Bacteroides</taxon>
    </lineage>
</organism>
<accession>A0A6N2VH12</accession>
<dbReference type="AlphaFoldDB" id="A0A6N2VH12"/>
<sequence>MLKENRVIVAEGGPTLPTRMYEVELFKTIESYVKR</sequence>
<evidence type="ECO:0000313" key="1">
    <source>
        <dbReference type="EMBL" id="VYT26336.1"/>
    </source>
</evidence>
<protein>
    <submittedName>
        <fullName evidence="1">Uncharacterized protein</fullName>
    </submittedName>
</protein>
<dbReference type="EMBL" id="CACRSU010000024">
    <property type="protein sequence ID" value="VYT26336.1"/>
    <property type="molecule type" value="Genomic_DNA"/>
</dbReference>
<gene>
    <name evidence="1" type="ORF">BILFYP9_02464</name>
</gene>
<proteinExistence type="predicted"/>